<dbReference type="VEuPathDB" id="FungiDB:PSTT_08294"/>
<gene>
    <name evidence="1" type="ORF">PSTT_08294</name>
</gene>
<dbReference type="AlphaFoldDB" id="A0A2S4VD11"/>
<proteinExistence type="predicted"/>
<name>A0A2S4VD11_9BASI</name>
<evidence type="ECO:0000313" key="1">
    <source>
        <dbReference type="EMBL" id="POW07387.1"/>
    </source>
</evidence>
<evidence type="ECO:0000313" key="2">
    <source>
        <dbReference type="Proteomes" id="UP000239156"/>
    </source>
</evidence>
<comment type="caution">
    <text evidence="1">The sequence shown here is derived from an EMBL/GenBank/DDBJ whole genome shotgun (WGS) entry which is preliminary data.</text>
</comment>
<accession>A0A2S4VD11</accession>
<protein>
    <submittedName>
        <fullName evidence="1">Uncharacterized protein</fullName>
    </submittedName>
</protein>
<reference evidence="1" key="1">
    <citation type="submission" date="2017-12" db="EMBL/GenBank/DDBJ databases">
        <title>Gene loss provides genomic basis for host adaptation in cereal stripe rust fungi.</title>
        <authorList>
            <person name="Xia C."/>
        </authorList>
    </citation>
    <scope>NUCLEOTIDE SEQUENCE [LARGE SCALE GENOMIC DNA]</scope>
    <source>
        <strain evidence="1">93-210</strain>
    </source>
</reference>
<dbReference type="EMBL" id="PKSL01000075">
    <property type="protein sequence ID" value="POW07387.1"/>
    <property type="molecule type" value="Genomic_DNA"/>
</dbReference>
<keyword evidence="2" id="KW-1185">Reference proteome</keyword>
<sequence length="138" mass="15469">MVAHLLGRKINFYRQPTTLFSDFLTQPLFCLRRKSKLVLWFKRTQKLSLRQLRAHLAPNSIPAEPSREPTAGASNSAALHDIIRDLYAAHHPYAWARAIWANPQEVTTQGPPLALSKQLTGIPSARKGKPDLLSDGHV</sequence>
<dbReference type="Proteomes" id="UP000239156">
    <property type="component" value="Unassembled WGS sequence"/>
</dbReference>
<organism evidence="1 2">
    <name type="scientific">Puccinia striiformis</name>
    <dbReference type="NCBI Taxonomy" id="27350"/>
    <lineage>
        <taxon>Eukaryota</taxon>
        <taxon>Fungi</taxon>
        <taxon>Dikarya</taxon>
        <taxon>Basidiomycota</taxon>
        <taxon>Pucciniomycotina</taxon>
        <taxon>Pucciniomycetes</taxon>
        <taxon>Pucciniales</taxon>
        <taxon>Pucciniaceae</taxon>
        <taxon>Puccinia</taxon>
    </lineage>
</organism>